<dbReference type="InterPro" id="IPR007197">
    <property type="entry name" value="rSAM"/>
</dbReference>
<dbReference type="InterPro" id="IPR013785">
    <property type="entry name" value="Aldolase_TIM"/>
</dbReference>
<keyword evidence="3" id="KW-0408">Iron</keyword>
<dbReference type="GO" id="GO:0061799">
    <property type="term" value="F:cyclic pyranopterin monophosphate synthase activity"/>
    <property type="evidence" value="ECO:0007669"/>
    <property type="project" value="TreeGrafter"/>
</dbReference>
<feature type="domain" description="Radical SAM core" evidence="6">
    <location>
        <begin position="19"/>
        <end position="248"/>
    </location>
</feature>
<dbReference type="SFLD" id="SFLDG01386">
    <property type="entry name" value="main_SPASM_domain-containing"/>
    <property type="match status" value="1"/>
</dbReference>
<accession>A0A3B0W7K0</accession>
<dbReference type="SFLD" id="SFLDG01067">
    <property type="entry name" value="SPASM/twitch_domain_containing"/>
    <property type="match status" value="1"/>
</dbReference>
<gene>
    <name evidence="7" type="ORF">MNBD_GAMMA02-1173</name>
</gene>
<dbReference type="InterPro" id="IPR006638">
    <property type="entry name" value="Elp3/MiaA/NifB-like_rSAM"/>
</dbReference>
<dbReference type="GO" id="GO:0006777">
    <property type="term" value="P:Mo-molybdopterin cofactor biosynthetic process"/>
    <property type="evidence" value="ECO:0007669"/>
    <property type="project" value="UniProtKB-KW"/>
</dbReference>
<dbReference type="Pfam" id="PF04055">
    <property type="entry name" value="Radical_SAM"/>
    <property type="match status" value="1"/>
</dbReference>
<keyword evidence="1" id="KW-0949">S-adenosyl-L-methionine</keyword>
<keyword evidence="2" id="KW-0479">Metal-binding</keyword>
<evidence type="ECO:0000313" key="7">
    <source>
        <dbReference type="EMBL" id="VAW48323.1"/>
    </source>
</evidence>
<dbReference type="Gene3D" id="3.20.20.70">
    <property type="entry name" value="Aldolase class I"/>
    <property type="match status" value="1"/>
</dbReference>
<dbReference type="PROSITE" id="PS51918">
    <property type="entry name" value="RADICAL_SAM"/>
    <property type="match status" value="1"/>
</dbReference>
<keyword evidence="5" id="KW-0501">Molybdenum cofactor biosynthesis</keyword>
<dbReference type="InterPro" id="IPR058240">
    <property type="entry name" value="rSAM_sf"/>
</dbReference>
<protein>
    <submittedName>
        <fullName evidence="7">Cyclic pyranopterin phosphate synthase (MoaA)</fullName>
        <ecNumber evidence="7">4.1.99.18</ecNumber>
    </submittedName>
</protein>
<dbReference type="PANTHER" id="PTHR22960">
    <property type="entry name" value="MOLYBDOPTERIN COFACTOR SYNTHESIS PROTEIN A"/>
    <property type="match status" value="1"/>
</dbReference>
<evidence type="ECO:0000256" key="5">
    <source>
        <dbReference type="ARBA" id="ARBA00023150"/>
    </source>
</evidence>
<dbReference type="AlphaFoldDB" id="A0A3B0W7K0"/>
<name>A0A3B0W7K0_9ZZZZ</name>
<evidence type="ECO:0000256" key="3">
    <source>
        <dbReference type="ARBA" id="ARBA00023004"/>
    </source>
</evidence>
<organism evidence="7">
    <name type="scientific">hydrothermal vent metagenome</name>
    <dbReference type="NCBI Taxonomy" id="652676"/>
    <lineage>
        <taxon>unclassified sequences</taxon>
        <taxon>metagenomes</taxon>
        <taxon>ecological metagenomes</taxon>
    </lineage>
</organism>
<dbReference type="CDD" id="cd01335">
    <property type="entry name" value="Radical_SAM"/>
    <property type="match status" value="1"/>
</dbReference>
<feature type="non-terminal residue" evidence="7">
    <location>
        <position position="257"/>
    </location>
</feature>
<dbReference type="GO" id="GO:0046872">
    <property type="term" value="F:metal ion binding"/>
    <property type="evidence" value="ECO:0007669"/>
    <property type="project" value="UniProtKB-KW"/>
</dbReference>
<keyword evidence="7" id="KW-0456">Lyase</keyword>
<reference evidence="7" key="1">
    <citation type="submission" date="2018-06" db="EMBL/GenBank/DDBJ databases">
        <authorList>
            <person name="Zhirakovskaya E."/>
        </authorList>
    </citation>
    <scope>NUCLEOTIDE SEQUENCE</scope>
</reference>
<dbReference type="PANTHER" id="PTHR22960:SF0">
    <property type="entry name" value="MOLYBDENUM COFACTOR BIOSYNTHESIS PROTEIN 1"/>
    <property type="match status" value="1"/>
</dbReference>
<dbReference type="GO" id="GO:0061798">
    <property type="term" value="F:GTP 3',8'-cyclase activity"/>
    <property type="evidence" value="ECO:0007669"/>
    <property type="project" value="TreeGrafter"/>
</dbReference>
<dbReference type="EMBL" id="UOFA01000402">
    <property type="protein sequence ID" value="VAW48323.1"/>
    <property type="molecule type" value="Genomic_DNA"/>
</dbReference>
<evidence type="ECO:0000259" key="6">
    <source>
        <dbReference type="PROSITE" id="PS51918"/>
    </source>
</evidence>
<evidence type="ECO:0000256" key="2">
    <source>
        <dbReference type="ARBA" id="ARBA00022723"/>
    </source>
</evidence>
<dbReference type="SFLD" id="SFLDS00029">
    <property type="entry name" value="Radical_SAM"/>
    <property type="match status" value="1"/>
</dbReference>
<dbReference type="EC" id="4.1.99.18" evidence="7"/>
<evidence type="ECO:0000256" key="1">
    <source>
        <dbReference type="ARBA" id="ARBA00022691"/>
    </source>
</evidence>
<sequence>MVIMPESTTNPITKPLLDQLRRPLRDLRISLTNRCQFRCSYCLPAEHVNVMRQQSQPEKHLSFAEITQVVKAFAKLGVNKIRLTGGEPLLRKNLSSLIRDIKNINGIEEVALTTNAGLLDPVLDDMVKAGLDRITISIDALDQNLFTQITGTQVKINDILASIDKCVASKLKQVKINCVIQKGVNEDQIIPLLAHFRGTGVVVRFIEFMDVGNINGWQPKQVFESQQALKLIAERWPLSPKQATNPGEVADRFEFND</sequence>
<keyword evidence="4" id="KW-0411">Iron-sulfur</keyword>
<dbReference type="GO" id="GO:0051536">
    <property type="term" value="F:iron-sulfur cluster binding"/>
    <property type="evidence" value="ECO:0007669"/>
    <property type="project" value="UniProtKB-KW"/>
</dbReference>
<dbReference type="SUPFAM" id="SSF102114">
    <property type="entry name" value="Radical SAM enzymes"/>
    <property type="match status" value="1"/>
</dbReference>
<dbReference type="SMART" id="SM00729">
    <property type="entry name" value="Elp3"/>
    <property type="match status" value="1"/>
</dbReference>
<evidence type="ECO:0000256" key="4">
    <source>
        <dbReference type="ARBA" id="ARBA00023014"/>
    </source>
</evidence>
<dbReference type="InterPro" id="IPR050105">
    <property type="entry name" value="MoCo_biosynth_MoaA/MoaC"/>
</dbReference>
<proteinExistence type="predicted"/>